<evidence type="ECO:0000256" key="6">
    <source>
        <dbReference type="ARBA" id="ARBA00022927"/>
    </source>
</evidence>
<dbReference type="InterPro" id="IPR037665">
    <property type="entry name" value="Nucleoporin_S59-like"/>
</dbReference>
<dbReference type="EMBL" id="CM035434">
    <property type="protein sequence ID" value="KAH7291247.1"/>
    <property type="molecule type" value="Genomic_DNA"/>
</dbReference>
<evidence type="ECO:0000259" key="11">
    <source>
        <dbReference type="PROSITE" id="PS51434"/>
    </source>
</evidence>
<evidence type="ECO:0000256" key="3">
    <source>
        <dbReference type="ARBA" id="ARBA00022448"/>
    </source>
</evidence>
<dbReference type="PROSITE" id="PS51434">
    <property type="entry name" value="NUP_C"/>
    <property type="match status" value="1"/>
</dbReference>
<evidence type="ECO:0000256" key="1">
    <source>
        <dbReference type="ARBA" id="ARBA00004567"/>
    </source>
</evidence>
<dbReference type="GO" id="GO:0015031">
    <property type="term" value="P:protein transport"/>
    <property type="evidence" value="ECO:0007669"/>
    <property type="project" value="UniProtKB-KW"/>
</dbReference>
<evidence type="ECO:0000256" key="8">
    <source>
        <dbReference type="ARBA" id="ARBA00023132"/>
    </source>
</evidence>
<evidence type="ECO:0000256" key="4">
    <source>
        <dbReference type="ARBA" id="ARBA00022813"/>
    </source>
</evidence>
<dbReference type="AlphaFoldDB" id="A0A8T2R5M0"/>
<sequence length="1105" mass="125357">MEDPQPHYFNSLSEGTGCSMSVPRLCSKNVHHHLPKLKFSNYFTVPSVEELAAREYAEPGYCSKVRDFVIGCEGYGSIKFLGETDIRWLELDTIVCFRHQEVIVYPDESTKPCIGFGLNKPAEVCLLHIHPRNKATKGLACEGSELEIFVELLKQKTKSQGAKFISYDVSKQEWRFQVEHFSRFGLDDSDEDIEPKIDARDPLHMDVELGQDLVPASLDKNTERTMLWQSDRSYDDSEEMEAEGSPMHGLQHSALQTALPHSLPQQLRLDPMKMQQMKMLFFSSEDEADIPTLPKVSERVPFRLAHKARSPGAVDNTAPLNRAQRKDQLFPAEESPKQVLFSKHIMKLSPQSAWKHTPSHSPNSLGRHLGLQIEEGSPLKQSRLLLSHEGKKELSKFKKPKVGFESTLDATSCMYGKSGDVVDAALFLGRSFRVGWGPHGLLVHSGNPVGVEGLTLSSMVQIEKVALDACVRDSEGRIRDELIELQFISPLNLHMSFSKVVDGMDDQAAKIRLRFVQCRRDGLRGICDKYEDILVKQHAVEGLASSLRLVLRHQVMAWHLLSVLFSEKSAKREQMVQDAEELEMIDDMKVSSPVLDSDVAALVRRAEFSRWLQDSVRLAVQDEMRDLESKDHLKVLFAHLTGRQLDDGVQLAVSRGDVRLACLVSQAGSSMSMRRDISCQLEVWEKQGLDFSLIERDMVLLYKLLSGDIDGALEGRTIDWKRFLGLLMWYHLAPDTQIPDIIKSYSLLIEQGAAPPPIPMYVEEGTAHDLTSGQISTNSYDTIYHLMLLHASQGQNIVDTSKMFSSFSSTYDPLDHRMAWLQRGLLESIEAFAPAQMHILDMNFVAQLLSIGECHWAIYVALHMPPSVDYPGLHEKVVKEILNQYCEVFSTNELQQIFIAKELGVPEEWLHEALGMYWQYFGDVHKAIKHLLQSMQWQKAHLLLVTSVGATLFLAGDQEELLEIVTLLERHKMELDDWALSGGIYSDFYVLRNSFRSNDFTKKLGSFESKTAACKSFYNRLKESQHLWENRHWEAKNRVVYARMAHELTTLLLKESKAQTTLTDSSNLNLHNVLMDAPVPQDDQFYRLQGAASSFTSWLLQTVPR</sequence>
<organism evidence="12 13">
    <name type="scientific">Ceratopteris richardii</name>
    <name type="common">Triangle waterfern</name>
    <dbReference type="NCBI Taxonomy" id="49495"/>
    <lineage>
        <taxon>Eukaryota</taxon>
        <taxon>Viridiplantae</taxon>
        <taxon>Streptophyta</taxon>
        <taxon>Embryophyta</taxon>
        <taxon>Tracheophyta</taxon>
        <taxon>Polypodiopsida</taxon>
        <taxon>Polypodiidae</taxon>
        <taxon>Polypodiales</taxon>
        <taxon>Pteridineae</taxon>
        <taxon>Pteridaceae</taxon>
        <taxon>Parkerioideae</taxon>
        <taxon>Ceratopteris</taxon>
    </lineage>
</organism>
<dbReference type="GO" id="GO:0017056">
    <property type="term" value="F:structural constituent of nuclear pore"/>
    <property type="evidence" value="ECO:0007669"/>
    <property type="project" value="InterPro"/>
</dbReference>
<comment type="caution">
    <text evidence="12">The sequence shown here is derived from an EMBL/GenBank/DDBJ whole genome shotgun (WGS) entry which is preliminary data.</text>
</comment>
<protein>
    <recommendedName>
        <fullName evidence="11">Peptidase S59 domain-containing protein</fullName>
    </recommendedName>
</protein>
<evidence type="ECO:0000256" key="7">
    <source>
        <dbReference type="ARBA" id="ARBA00023010"/>
    </source>
</evidence>
<feature type="domain" description="Peptidase S59" evidence="11">
    <location>
        <begin position="39"/>
        <end position="181"/>
    </location>
</feature>
<dbReference type="PANTHER" id="PTHR23198">
    <property type="entry name" value="NUCLEOPORIN"/>
    <property type="match status" value="1"/>
</dbReference>
<evidence type="ECO:0000256" key="5">
    <source>
        <dbReference type="ARBA" id="ARBA00022816"/>
    </source>
</evidence>
<reference evidence="12" key="1">
    <citation type="submission" date="2021-08" db="EMBL/GenBank/DDBJ databases">
        <title>WGS assembly of Ceratopteris richardii.</title>
        <authorList>
            <person name="Marchant D.B."/>
            <person name="Chen G."/>
            <person name="Jenkins J."/>
            <person name="Shu S."/>
            <person name="Leebens-Mack J."/>
            <person name="Grimwood J."/>
            <person name="Schmutz J."/>
            <person name="Soltis P."/>
            <person name="Soltis D."/>
            <person name="Chen Z.-H."/>
        </authorList>
    </citation>
    <scope>NUCLEOTIDE SEQUENCE</scope>
    <source>
        <strain evidence="12">Whitten #5841</strain>
        <tissue evidence="12">Leaf</tissue>
    </source>
</reference>
<dbReference type="OrthoDB" id="3797628at2759"/>
<dbReference type="GO" id="GO:0051028">
    <property type="term" value="P:mRNA transport"/>
    <property type="evidence" value="ECO:0007669"/>
    <property type="project" value="UniProtKB-KW"/>
</dbReference>
<keyword evidence="3" id="KW-0813">Transport</keyword>
<keyword evidence="7" id="KW-0811">Translocation</keyword>
<dbReference type="OMA" id="RWKFEVD"/>
<keyword evidence="4" id="KW-0068">Autocatalytic cleavage</keyword>
<proteinExistence type="inferred from homology"/>
<name>A0A8T2R5M0_CERRI</name>
<evidence type="ECO:0000256" key="10">
    <source>
        <dbReference type="ARBA" id="ARBA00065263"/>
    </source>
</evidence>
<dbReference type="Gene3D" id="1.25.40.690">
    <property type="match status" value="1"/>
</dbReference>
<dbReference type="Pfam" id="PF04096">
    <property type="entry name" value="Nucleoporin2"/>
    <property type="match status" value="1"/>
</dbReference>
<dbReference type="FunFam" id="3.30.1610.10:FF:000002">
    <property type="entry name" value="nuclear pore complex protein NUP98A"/>
    <property type="match status" value="1"/>
</dbReference>
<comment type="subcellular location">
    <subcellularLocation>
        <location evidence="1">Nucleus</location>
        <location evidence="1">Nuclear pore complex</location>
    </subcellularLocation>
</comment>
<evidence type="ECO:0000313" key="13">
    <source>
        <dbReference type="Proteomes" id="UP000825935"/>
    </source>
</evidence>
<keyword evidence="13" id="KW-1185">Reference proteome</keyword>
<comment type="subunit">
    <text evidence="10">Part of the nuclear pore complex (NPC). The NPC has an eight-fold symmetrical structure comprising a central transport channel and two rings, the cytoplasmic and nuclear rings, to which eight filaments are attached. The cytoplasmic filaments have loose ends, while the nuclear filaments are joined in a distal ring, forming a nuclear basket. NPCs are highly dynamic in configuration and composition, and can be devided in 3 subcomplexes, the NUP62 subcomplex, the NUP107-160 subcomplex and the NUP93 subcomplex, containing approximately 30 different nucleoporin proteins.</text>
</comment>
<dbReference type="InterPro" id="IPR036903">
    <property type="entry name" value="Nup98_auto-Pept-S59_dom_sf"/>
</dbReference>
<comment type="similarity">
    <text evidence="2">Belongs to the nucleoporin GLFG family.</text>
</comment>
<dbReference type="Pfam" id="PF12110">
    <property type="entry name" value="Nup96"/>
    <property type="match status" value="1"/>
</dbReference>
<keyword evidence="9" id="KW-0539">Nucleus</keyword>
<dbReference type="EMBL" id="CM035434">
    <property type="protein sequence ID" value="KAH7291248.1"/>
    <property type="molecule type" value="Genomic_DNA"/>
</dbReference>
<dbReference type="GO" id="GO:0005643">
    <property type="term" value="C:nuclear pore"/>
    <property type="evidence" value="ECO:0007669"/>
    <property type="project" value="UniProtKB-SubCell"/>
</dbReference>
<keyword evidence="8" id="KW-0906">Nuclear pore complex</keyword>
<evidence type="ECO:0000256" key="9">
    <source>
        <dbReference type="ARBA" id="ARBA00023242"/>
    </source>
</evidence>
<dbReference type="SUPFAM" id="SSF82215">
    <property type="entry name" value="C-terminal autoproteolytic domain of nucleoporin nup98"/>
    <property type="match status" value="1"/>
</dbReference>
<keyword evidence="5" id="KW-0509">mRNA transport</keyword>
<evidence type="ECO:0000256" key="2">
    <source>
        <dbReference type="ARBA" id="ARBA00008926"/>
    </source>
</evidence>
<dbReference type="Proteomes" id="UP000825935">
    <property type="component" value="Chromosome 29"/>
</dbReference>
<gene>
    <name evidence="12" type="ORF">KP509_29G008200</name>
</gene>
<evidence type="ECO:0000313" key="12">
    <source>
        <dbReference type="EMBL" id="KAH7291247.1"/>
    </source>
</evidence>
<dbReference type="InterPro" id="IPR021967">
    <property type="entry name" value="Nup98_C"/>
</dbReference>
<dbReference type="PANTHER" id="PTHR23198:SF6">
    <property type="entry name" value="NUCLEAR PORE COMPLEX PROTEIN NUP98-NUP96"/>
    <property type="match status" value="1"/>
</dbReference>
<keyword evidence="6" id="KW-0653">Protein transport</keyword>
<dbReference type="Gene3D" id="3.30.1610.10">
    <property type="entry name" value="Peptidase S59, nucleoporin"/>
    <property type="match status" value="1"/>
</dbReference>
<accession>A0A8T2R5M0</accession>
<dbReference type="InterPro" id="IPR007230">
    <property type="entry name" value="Nup98_auto-Pept-S59_dom"/>
</dbReference>